<evidence type="ECO:0000313" key="6">
    <source>
        <dbReference type="EMBL" id="KRG72476.1"/>
    </source>
</evidence>
<dbReference type="SUPFAM" id="SSF52540">
    <property type="entry name" value="P-loop containing nucleoside triphosphate hydrolases"/>
    <property type="match status" value="1"/>
</dbReference>
<dbReference type="PANTHER" id="PTHR42734">
    <property type="entry name" value="METAL TRANSPORT SYSTEM ATP-BINDING PROTEIN TM_0124-RELATED"/>
    <property type="match status" value="1"/>
</dbReference>
<proteinExistence type="inferred from homology"/>
<dbReference type="SMART" id="SM00382">
    <property type="entry name" value="AAA"/>
    <property type="match status" value="1"/>
</dbReference>
<dbReference type="GO" id="GO:0005524">
    <property type="term" value="F:ATP binding"/>
    <property type="evidence" value="ECO:0007669"/>
    <property type="project" value="UniProtKB-KW"/>
</dbReference>
<evidence type="ECO:0000256" key="4">
    <source>
        <dbReference type="ARBA" id="ARBA00022840"/>
    </source>
</evidence>
<reference evidence="6 7" key="1">
    <citation type="submission" date="2015-05" db="EMBL/GenBank/DDBJ databases">
        <title>Genome sequencing and analysis of members of genus Stenotrophomonas.</title>
        <authorList>
            <person name="Patil P.P."/>
            <person name="Midha S."/>
            <person name="Patil P.B."/>
        </authorList>
    </citation>
    <scope>NUCLEOTIDE SEQUENCE [LARGE SCALE GENOMIC DNA]</scope>
    <source>
        <strain evidence="6 7">DSM 18941</strain>
    </source>
</reference>
<comment type="caution">
    <text evidence="6">The sequence shown here is derived from an EMBL/GenBank/DDBJ whole genome shotgun (WGS) entry which is preliminary data.</text>
</comment>
<keyword evidence="7" id="KW-1185">Reference proteome</keyword>
<feature type="domain" description="ABC transporter" evidence="5">
    <location>
        <begin position="8"/>
        <end position="243"/>
    </location>
</feature>
<protein>
    <submittedName>
        <fullName evidence="6">ABC transporter</fullName>
    </submittedName>
</protein>
<dbReference type="Proteomes" id="UP000051863">
    <property type="component" value="Unassembled WGS sequence"/>
</dbReference>
<dbReference type="CDD" id="cd03214">
    <property type="entry name" value="ABC_Iron-Siderophores_B12_Hemin"/>
    <property type="match status" value="1"/>
</dbReference>
<keyword evidence="3" id="KW-0547">Nucleotide-binding</keyword>
<dbReference type="InterPro" id="IPR050153">
    <property type="entry name" value="Metal_Ion_Import_ABC"/>
</dbReference>
<keyword evidence="2" id="KW-0813">Transport</keyword>
<evidence type="ECO:0000259" key="5">
    <source>
        <dbReference type="PROSITE" id="PS50893"/>
    </source>
</evidence>
<dbReference type="InterPro" id="IPR027417">
    <property type="entry name" value="P-loop_NTPase"/>
</dbReference>
<evidence type="ECO:0000256" key="2">
    <source>
        <dbReference type="ARBA" id="ARBA00022448"/>
    </source>
</evidence>
<organism evidence="6 7">
    <name type="scientific">Stenotrophomonas terrae</name>
    <dbReference type="NCBI Taxonomy" id="405446"/>
    <lineage>
        <taxon>Bacteria</taxon>
        <taxon>Pseudomonadati</taxon>
        <taxon>Pseudomonadota</taxon>
        <taxon>Gammaproteobacteria</taxon>
        <taxon>Lysobacterales</taxon>
        <taxon>Lysobacteraceae</taxon>
        <taxon>Stenotrophomonas</taxon>
    </lineage>
</organism>
<evidence type="ECO:0000256" key="3">
    <source>
        <dbReference type="ARBA" id="ARBA00022741"/>
    </source>
</evidence>
<dbReference type="FunFam" id="3.40.50.300:FF:000134">
    <property type="entry name" value="Iron-enterobactin ABC transporter ATP-binding protein"/>
    <property type="match status" value="1"/>
</dbReference>
<accession>A0A0R0CR49</accession>
<dbReference type="PANTHER" id="PTHR42734:SF6">
    <property type="entry name" value="MOLYBDATE IMPORT ATP-BINDING PROTEIN MOLC"/>
    <property type="match status" value="1"/>
</dbReference>
<dbReference type="AlphaFoldDB" id="A0A0R0CR49"/>
<comment type="similarity">
    <text evidence="1">Belongs to the ABC transporter superfamily.</text>
</comment>
<dbReference type="InterPro" id="IPR017871">
    <property type="entry name" value="ABC_transporter-like_CS"/>
</dbReference>
<dbReference type="InterPro" id="IPR003593">
    <property type="entry name" value="AAA+_ATPase"/>
</dbReference>
<name>A0A0R0CR49_9GAMM</name>
<evidence type="ECO:0000256" key="1">
    <source>
        <dbReference type="ARBA" id="ARBA00005417"/>
    </source>
</evidence>
<dbReference type="InterPro" id="IPR003439">
    <property type="entry name" value="ABC_transporter-like_ATP-bd"/>
</dbReference>
<dbReference type="GO" id="GO:0016887">
    <property type="term" value="F:ATP hydrolysis activity"/>
    <property type="evidence" value="ECO:0007669"/>
    <property type="project" value="InterPro"/>
</dbReference>
<dbReference type="PATRIC" id="fig|405446.3.peg.1996"/>
<sequence length="258" mass="26804">MSAATPLLEARGLAIGHAGVALGAPFALSVQPGEVLCLLGPNGCGKTTLFRTLLGLLPAVHGEVALQGKPLRAHDRAARARCMAYVPQASPLPFAWRVREVVAMGRAAHLGLLAAPGRADHAIADDCLRELGLQALADRTVTTLSGGERQLVLIARALAQQAPLLVMDEPTASLDFGNQLRILDTIRRLAERGIGVLLSTHQPQHALQVADRIALMSGGSLQALGPAHEVATPEHLATLYGVDVARVAAALPASGTST</sequence>
<dbReference type="PROSITE" id="PS50893">
    <property type="entry name" value="ABC_TRANSPORTER_2"/>
    <property type="match status" value="1"/>
</dbReference>
<dbReference type="RefSeq" id="WP_057626344.1">
    <property type="nucleotide sequence ID" value="NZ_LDJJ01000004.1"/>
</dbReference>
<dbReference type="OrthoDB" id="5292475at2"/>
<dbReference type="Gene3D" id="3.40.50.300">
    <property type="entry name" value="P-loop containing nucleotide triphosphate hydrolases"/>
    <property type="match status" value="1"/>
</dbReference>
<dbReference type="PROSITE" id="PS00211">
    <property type="entry name" value="ABC_TRANSPORTER_1"/>
    <property type="match status" value="1"/>
</dbReference>
<gene>
    <name evidence="6" type="ORF">ABB27_00925</name>
</gene>
<keyword evidence="4" id="KW-0067">ATP-binding</keyword>
<dbReference type="EMBL" id="LDJJ01000004">
    <property type="protein sequence ID" value="KRG72476.1"/>
    <property type="molecule type" value="Genomic_DNA"/>
</dbReference>
<evidence type="ECO:0000313" key="7">
    <source>
        <dbReference type="Proteomes" id="UP000051863"/>
    </source>
</evidence>
<dbReference type="Pfam" id="PF00005">
    <property type="entry name" value="ABC_tran"/>
    <property type="match status" value="1"/>
</dbReference>